<dbReference type="AlphaFoldDB" id="A0A069E9F7"/>
<dbReference type="PATRIC" id="fig|1280949.3.peg.1826"/>
<evidence type="ECO:0000313" key="4">
    <source>
        <dbReference type="Proteomes" id="UP000027446"/>
    </source>
</evidence>
<dbReference type="STRING" id="1280949.HAD_08950"/>
<name>A0A069E9F7_9PROT</name>
<evidence type="ECO:0000256" key="1">
    <source>
        <dbReference type="ARBA" id="ARBA00010282"/>
    </source>
</evidence>
<dbReference type="Gene3D" id="3.90.1010.10">
    <property type="match status" value="1"/>
</dbReference>
<dbReference type="RefSeq" id="WP_035570606.1">
    <property type="nucleotide sequence ID" value="NZ_ARYH01000001.1"/>
</dbReference>
<evidence type="ECO:0000259" key="2">
    <source>
        <dbReference type="Pfam" id="PF02657"/>
    </source>
</evidence>
<keyword evidence="4" id="KW-1185">Reference proteome</keyword>
<evidence type="ECO:0000313" key="3">
    <source>
        <dbReference type="EMBL" id="KCZ85801.1"/>
    </source>
</evidence>
<dbReference type="Proteomes" id="UP000027446">
    <property type="component" value="Unassembled WGS sequence"/>
</dbReference>
<organism evidence="3 4">
    <name type="scientific">Hyphomonas adhaerens MHS-3</name>
    <dbReference type="NCBI Taxonomy" id="1280949"/>
    <lineage>
        <taxon>Bacteria</taxon>
        <taxon>Pseudomonadati</taxon>
        <taxon>Pseudomonadota</taxon>
        <taxon>Alphaproteobacteria</taxon>
        <taxon>Hyphomonadales</taxon>
        <taxon>Hyphomonadaceae</taxon>
        <taxon>Hyphomonas</taxon>
    </lineage>
</organism>
<gene>
    <name evidence="3" type="ORF">HAD_08950</name>
</gene>
<reference evidence="3 4" key="1">
    <citation type="journal article" date="2014" name="Antonie Van Leeuwenhoek">
        <title>Hyphomonas beringensis sp. nov. and Hyphomonas chukchiensis sp. nov., isolated from surface seawater of the Bering Sea and Chukchi Sea.</title>
        <authorList>
            <person name="Li C."/>
            <person name="Lai Q."/>
            <person name="Li G."/>
            <person name="Dong C."/>
            <person name="Wang J."/>
            <person name="Liao Y."/>
            <person name="Shao Z."/>
        </authorList>
    </citation>
    <scope>NUCLEOTIDE SEQUENCE [LARGE SCALE GENOMIC DNA]</scope>
    <source>
        <strain evidence="3 4">MHS-3</strain>
    </source>
</reference>
<dbReference type="PANTHER" id="PTHR43597">
    <property type="entry name" value="SULFUR ACCEPTOR PROTEIN CSDE"/>
    <property type="match status" value="1"/>
</dbReference>
<dbReference type="eggNOG" id="COG2166">
    <property type="taxonomic scope" value="Bacteria"/>
</dbReference>
<proteinExistence type="inferred from homology"/>
<dbReference type="PANTHER" id="PTHR43597:SF5">
    <property type="entry name" value="SUFE-LIKE PROTEIN 2, CHLOROPLASTIC"/>
    <property type="match status" value="1"/>
</dbReference>
<accession>A0A069E9F7</accession>
<dbReference type="Pfam" id="PF02657">
    <property type="entry name" value="SufE"/>
    <property type="match status" value="1"/>
</dbReference>
<protein>
    <submittedName>
        <fullName evidence="3">SufE family Fe-S metabolism protein</fullName>
    </submittedName>
</protein>
<dbReference type="InterPro" id="IPR003808">
    <property type="entry name" value="Fe-S_metab-assoc_dom"/>
</dbReference>
<sequence>MSAPMSIAETAADIREDFSWLDDWEARYAHIIDLGKANPPLEPHERTEETRVRGCASQVWLVTGWEDGKMVLRAESDAMIVSGLIALLVQLYSGASRNEILSFDAKAFLDEIGVSGALTAQRSNGLASMLSRIQDDAKALPAS</sequence>
<dbReference type="EMBL" id="ARYH01000001">
    <property type="protein sequence ID" value="KCZ85801.1"/>
    <property type="molecule type" value="Genomic_DNA"/>
</dbReference>
<comment type="caution">
    <text evidence="3">The sequence shown here is derived from an EMBL/GenBank/DDBJ whole genome shotgun (WGS) entry which is preliminary data.</text>
</comment>
<feature type="domain" description="Fe-S metabolism associated" evidence="2">
    <location>
        <begin position="16"/>
        <end position="135"/>
    </location>
</feature>
<comment type="similarity">
    <text evidence="1">Belongs to the SufE family.</text>
</comment>
<dbReference type="SUPFAM" id="SSF82649">
    <property type="entry name" value="SufE/NifU"/>
    <property type="match status" value="1"/>
</dbReference>